<dbReference type="Gene3D" id="3.40.50.150">
    <property type="entry name" value="Vaccinia Virus protein VP39"/>
    <property type="match status" value="1"/>
</dbReference>
<dbReference type="Proteomes" id="UP000032120">
    <property type="component" value="Unassembled WGS sequence"/>
</dbReference>
<accession>A0A0D0HXC6</accession>
<evidence type="ECO:0000256" key="4">
    <source>
        <dbReference type="ARBA" id="ARBA00022679"/>
    </source>
</evidence>
<dbReference type="SUPFAM" id="SSF53335">
    <property type="entry name" value="S-adenosyl-L-methionine-dependent methyltransferases"/>
    <property type="match status" value="1"/>
</dbReference>
<protein>
    <recommendedName>
        <fullName evidence="7">tRNA (guanine-N(7)-)-methyltransferase</fullName>
        <ecNumber evidence="7">2.1.1.33</ecNumber>
    </recommendedName>
    <alternativeName>
        <fullName evidence="7">tRNA (guanine(46)-N(7))-methyltransferase</fullName>
    </alternativeName>
    <alternativeName>
        <fullName evidence="7">tRNA(m7G46)-methyltransferase</fullName>
    </alternativeName>
</protein>
<feature type="binding site" evidence="7">
    <location>
        <begin position="224"/>
        <end position="227"/>
    </location>
    <ligand>
        <name>substrate</name>
    </ligand>
</feature>
<gene>
    <name evidence="7" type="primary">trmB</name>
    <name evidence="8" type="ORF">SD72_10585</name>
</gene>
<dbReference type="InterPro" id="IPR029063">
    <property type="entry name" value="SAM-dependent_MTases_sf"/>
</dbReference>
<feature type="binding site" evidence="7">
    <location>
        <position position="152"/>
    </location>
    <ligand>
        <name>S-adenosyl-L-methionine</name>
        <dbReference type="ChEBI" id="CHEBI:59789"/>
    </ligand>
</feature>
<feature type="binding site" evidence="7">
    <location>
        <position position="102"/>
    </location>
    <ligand>
        <name>S-adenosyl-L-methionine</name>
        <dbReference type="ChEBI" id="CHEBI:59789"/>
    </ligand>
</feature>
<sequence>MTDQPRRAFDPTTFRDKPVSFVRRSGRMTPSQERAWEESRGDFLLEIEHGPAATSVAAGQHGNPAEIFGREAELIVEVGSGQGHQILSAAAERPETNFIAVEVFRAGLARTVIRAADAGLENLRLAEVNAPELLEHYLPEGSVAEIWVFFPDPWKKAKHHKRRLISADFARIAHRVLQPGGVLRLGTDWQNYADHMRVVMDEAPGFERDFEGEWAERFEGRVLTAFENKGIEKGRAIRDLSYRRV</sequence>
<comment type="caution">
    <text evidence="7">Lacks conserved residue(s) required for the propagation of feature annotation.</text>
</comment>
<comment type="catalytic activity">
    <reaction evidence="1 7">
        <text>guanosine(46) in tRNA + S-adenosyl-L-methionine = N(7)-methylguanosine(46) in tRNA + S-adenosyl-L-homocysteine</text>
        <dbReference type="Rhea" id="RHEA:42708"/>
        <dbReference type="Rhea" id="RHEA-COMP:10188"/>
        <dbReference type="Rhea" id="RHEA-COMP:10189"/>
        <dbReference type="ChEBI" id="CHEBI:57856"/>
        <dbReference type="ChEBI" id="CHEBI:59789"/>
        <dbReference type="ChEBI" id="CHEBI:74269"/>
        <dbReference type="ChEBI" id="CHEBI:74480"/>
        <dbReference type="EC" id="2.1.1.33"/>
    </reaction>
</comment>
<dbReference type="CDD" id="cd02440">
    <property type="entry name" value="AdoMet_MTases"/>
    <property type="match status" value="1"/>
</dbReference>
<comment type="pathway">
    <text evidence="7">tRNA modification; N(7)-methylguanine-tRNA biosynthesis.</text>
</comment>
<keyword evidence="5 7" id="KW-0949">S-adenosyl-L-methionine</keyword>
<comment type="function">
    <text evidence="2 7">Catalyzes the formation of N(7)-methylguanine at position 46 (m7G46) in tRNA.</text>
</comment>
<dbReference type="InterPro" id="IPR003358">
    <property type="entry name" value="tRNA_(Gua-N-7)_MeTrfase_Trmb"/>
</dbReference>
<dbReference type="PANTHER" id="PTHR23417:SF14">
    <property type="entry name" value="PENTACOTRIPEPTIDE-REPEAT REGION OF PRORP DOMAIN-CONTAINING PROTEIN"/>
    <property type="match status" value="1"/>
</dbReference>
<evidence type="ECO:0000256" key="2">
    <source>
        <dbReference type="ARBA" id="ARBA00003015"/>
    </source>
</evidence>
<feature type="binding site" evidence="7">
    <location>
        <position position="129"/>
    </location>
    <ligand>
        <name>S-adenosyl-L-methionine</name>
        <dbReference type="ChEBI" id="CHEBI:59789"/>
    </ligand>
</feature>
<dbReference type="EC" id="2.1.1.33" evidence="7"/>
<evidence type="ECO:0000256" key="7">
    <source>
        <dbReference type="HAMAP-Rule" id="MF_01057"/>
    </source>
</evidence>
<comment type="similarity">
    <text evidence="7">Belongs to the class I-like SAM-binding methyltransferase superfamily. TrmB family.</text>
</comment>
<dbReference type="NCBIfam" id="TIGR00091">
    <property type="entry name" value="tRNA (guanosine(46)-N7)-methyltransferase TrmB"/>
    <property type="match status" value="1"/>
</dbReference>
<feature type="binding site" evidence="7">
    <location>
        <position position="156"/>
    </location>
    <ligand>
        <name>substrate</name>
    </ligand>
</feature>
<reference evidence="8 9" key="1">
    <citation type="submission" date="2015-01" db="EMBL/GenBank/DDBJ databases">
        <title>Draft genome sequence of Leucobacter komagatae strain VKM ST2845.</title>
        <authorList>
            <person name="Karlyshev A.V."/>
            <person name="Kudryashova E.B."/>
        </authorList>
    </citation>
    <scope>NUCLEOTIDE SEQUENCE [LARGE SCALE GENOMIC DNA]</scope>
    <source>
        <strain evidence="8 9">VKM ST2845</strain>
    </source>
</reference>
<dbReference type="AlphaFoldDB" id="A0A0D0HXC6"/>
<dbReference type="InterPro" id="IPR055361">
    <property type="entry name" value="tRNA_methyltr_TrmB_bact"/>
</dbReference>
<feature type="binding site" evidence="7">
    <location>
        <position position="77"/>
    </location>
    <ligand>
        <name>S-adenosyl-L-methionine</name>
        <dbReference type="ChEBI" id="CHEBI:59789"/>
    </ligand>
</feature>
<dbReference type="Pfam" id="PF02390">
    <property type="entry name" value="Methyltransf_4"/>
    <property type="match status" value="1"/>
</dbReference>
<keyword evidence="4 7" id="KW-0808">Transferase</keyword>
<dbReference type="PROSITE" id="PS51625">
    <property type="entry name" value="SAM_MT_TRMB"/>
    <property type="match status" value="1"/>
</dbReference>
<evidence type="ECO:0000256" key="1">
    <source>
        <dbReference type="ARBA" id="ARBA00000142"/>
    </source>
</evidence>
<keyword evidence="3 7" id="KW-0489">Methyltransferase</keyword>
<proteinExistence type="inferred from homology"/>
<dbReference type="HAMAP" id="MF_01057">
    <property type="entry name" value="tRNA_methyltr_TrmB"/>
    <property type="match status" value="1"/>
</dbReference>
<keyword evidence="6 7" id="KW-0819">tRNA processing</keyword>
<dbReference type="EMBL" id="JXSQ01000013">
    <property type="protein sequence ID" value="KIP52281.1"/>
    <property type="molecule type" value="Genomic_DNA"/>
</dbReference>
<evidence type="ECO:0000256" key="5">
    <source>
        <dbReference type="ARBA" id="ARBA00022691"/>
    </source>
</evidence>
<dbReference type="RefSeq" id="WP_042544418.1">
    <property type="nucleotide sequence ID" value="NZ_JXSQ01000013.1"/>
</dbReference>
<dbReference type="GO" id="GO:0043527">
    <property type="term" value="C:tRNA methyltransferase complex"/>
    <property type="evidence" value="ECO:0007669"/>
    <property type="project" value="TreeGrafter"/>
</dbReference>
<comment type="caution">
    <text evidence="8">The sequence shown here is derived from an EMBL/GenBank/DDBJ whole genome shotgun (WGS) entry which is preliminary data.</text>
</comment>
<evidence type="ECO:0000313" key="9">
    <source>
        <dbReference type="Proteomes" id="UP000032120"/>
    </source>
</evidence>
<dbReference type="GO" id="GO:0008176">
    <property type="term" value="F:tRNA (guanine(46)-N7)-methyltransferase activity"/>
    <property type="evidence" value="ECO:0007669"/>
    <property type="project" value="UniProtKB-UniRule"/>
</dbReference>
<evidence type="ECO:0000313" key="8">
    <source>
        <dbReference type="EMBL" id="KIP52281.1"/>
    </source>
</evidence>
<feature type="binding site" evidence="7">
    <location>
        <position position="188"/>
    </location>
    <ligand>
        <name>substrate</name>
    </ligand>
</feature>
<dbReference type="UniPathway" id="UPA00989"/>
<name>A0A0D0HXC6_9MICO</name>
<keyword evidence="9" id="KW-1185">Reference proteome</keyword>
<evidence type="ECO:0000256" key="3">
    <source>
        <dbReference type="ARBA" id="ARBA00022603"/>
    </source>
</evidence>
<organism evidence="8 9">
    <name type="scientific">Leucobacter komagatae</name>
    <dbReference type="NCBI Taxonomy" id="55969"/>
    <lineage>
        <taxon>Bacteria</taxon>
        <taxon>Bacillati</taxon>
        <taxon>Actinomycetota</taxon>
        <taxon>Actinomycetes</taxon>
        <taxon>Micrococcales</taxon>
        <taxon>Microbacteriaceae</taxon>
        <taxon>Leucobacter</taxon>
    </lineage>
</organism>
<dbReference type="PANTHER" id="PTHR23417">
    <property type="entry name" value="3-DEOXY-D-MANNO-OCTULOSONIC-ACID TRANSFERASE/TRNA GUANINE-N 7 - -METHYLTRANSFERASE"/>
    <property type="match status" value="1"/>
</dbReference>
<evidence type="ECO:0000256" key="6">
    <source>
        <dbReference type="ARBA" id="ARBA00022694"/>
    </source>
</evidence>